<protein>
    <submittedName>
        <fullName evidence="3">Propionyl-CoA carboxylase subunit beta</fullName>
    </submittedName>
</protein>
<reference evidence="3 4" key="1">
    <citation type="submission" date="2019-11" db="EMBL/GenBank/DDBJ databases">
        <title>Comparative genomics of hydrocarbon-degrading Desulfosarcina strains.</title>
        <authorList>
            <person name="Watanabe M."/>
            <person name="Kojima H."/>
            <person name="Fukui M."/>
        </authorList>
    </citation>
    <scope>NUCLEOTIDE SEQUENCE [LARGE SCALE GENOMIC DNA]</scope>
    <source>
        <strain evidence="3 4">28bB2T</strain>
    </source>
</reference>
<evidence type="ECO:0000313" key="4">
    <source>
        <dbReference type="Proteomes" id="UP000425960"/>
    </source>
</evidence>
<dbReference type="InterPro" id="IPR011762">
    <property type="entry name" value="COA_CT_N"/>
</dbReference>
<dbReference type="SUPFAM" id="SSF52096">
    <property type="entry name" value="ClpP/crotonase"/>
    <property type="match status" value="2"/>
</dbReference>
<dbReference type="RefSeq" id="WP_155320665.1">
    <property type="nucleotide sequence ID" value="NZ_AP021876.1"/>
</dbReference>
<dbReference type="PANTHER" id="PTHR43842:SF2">
    <property type="entry name" value="PROPIONYL-COA CARBOXYLASE BETA CHAIN, MITOCHONDRIAL"/>
    <property type="match status" value="1"/>
</dbReference>
<feature type="domain" description="CoA carboxyltransferase C-terminal" evidence="2">
    <location>
        <begin position="270"/>
        <end position="517"/>
    </location>
</feature>
<dbReference type="AlphaFoldDB" id="A0A5K7ZEW8"/>
<dbReference type="PANTHER" id="PTHR43842">
    <property type="entry name" value="PROPIONYL-COA CARBOXYLASE BETA CHAIN"/>
    <property type="match status" value="1"/>
</dbReference>
<dbReference type="PROSITE" id="PS50989">
    <property type="entry name" value="COA_CT_CTER"/>
    <property type="match status" value="1"/>
</dbReference>
<dbReference type="InterPro" id="IPR011763">
    <property type="entry name" value="COA_CT_C"/>
</dbReference>
<evidence type="ECO:0000259" key="2">
    <source>
        <dbReference type="PROSITE" id="PS50989"/>
    </source>
</evidence>
<feature type="domain" description="CoA carboxyltransferase N-terminal" evidence="1">
    <location>
        <begin position="1"/>
        <end position="265"/>
    </location>
</feature>
<dbReference type="KEGG" id="dov:DSCO28_00520"/>
<dbReference type="InterPro" id="IPR051047">
    <property type="entry name" value="AccD/PCCB"/>
</dbReference>
<dbReference type="PROSITE" id="PS50980">
    <property type="entry name" value="COA_CT_NTER"/>
    <property type="match status" value="1"/>
</dbReference>
<proteinExistence type="predicted"/>
<name>A0A5K7ZEW8_9BACT</name>
<dbReference type="Pfam" id="PF01039">
    <property type="entry name" value="Carboxyl_trans"/>
    <property type="match status" value="1"/>
</dbReference>
<dbReference type="GO" id="GO:0004658">
    <property type="term" value="F:propionyl-CoA carboxylase activity"/>
    <property type="evidence" value="ECO:0007669"/>
    <property type="project" value="TreeGrafter"/>
</dbReference>
<evidence type="ECO:0000313" key="3">
    <source>
        <dbReference type="EMBL" id="BBO79486.1"/>
    </source>
</evidence>
<organism evidence="3 4">
    <name type="scientific">Desulfosarcina ovata subsp. sediminis</name>
    <dbReference type="NCBI Taxonomy" id="885957"/>
    <lineage>
        <taxon>Bacteria</taxon>
        <taxon>Pseudomonadati</taxon>
        <taxon>Thermodesulfobacteriota</taxon>
        <taxon>Desulfobacteria</taxon>
        <taxon>Desulfobacterales</taxon>
        <taxon>Desulfosarcinaceae</taxon>
        <taxon>Desulfosarcina</taxon>
    </lineage>
</organism>
<accession>A0A5K7ZEW8</accession>
<dbReference type="InterPro" id="IPR034733">
    <property type="entry name" value="AcCoA_carboxyl_beta"/>
</dbReference>
<dbReference type="InterPro" id="IPR029045">
    <property type="entry name" value="ClpP/crotonase-like_dom_sf"/>
</dbReference>
<dbReference type="EMBL" id="AP021876">
    <property type="protein sequence ID" value="BBO79486.1"/>
    <property type="molecule type" value="Genomic_DNA"/>
</dbReference>
<gene>
    <name evidence="3" type="ORF">DSCO28_00520</name>
</gene>
<dbReference type="Gene3D" id="3.90.226.10">
    <property type="entry name" value="2-enoyl-CoA Hydratase, Chain A, domain 1"/>
    <property type="match status" value="2"/>
</dbReference>
<dbReference type="Proteomes" id="UP000425960">
    <property type="component" value="Chromosome"/>
</dbReference>
<evidence type="ECO:0000259" key="1">
    <source>
        <dbReference type="PROSITE" id="PS50980"/>
    </source>
</evidence>
<sequence length="521" mass="58296">MWRKELDELARRKQLAHGLGGEKNIAKQHAHGKMTVRERIDILCDQDTFLERGLLAGVPTYDDHDPHVLKSLVPCPFVMGVAKIDGRRVALHGDDFTVKGASVGRMYKSKGAYFVKMARSLKLPMVRLVEGAGGSIKEILEIGHTELPSSGDECAQDRVEVMSEVPVVSAGFGSVAGLGALYMVQSHFSVMVRNMCHVFVGGPPLVKSAFGEDLTKEELGGYLLHTRQTGVVDNDAVDERDALNQVKRFLSYLPSNVWEMPARHGDRYDVPNRREPDLRSIIPRNKRKPYNIRELLRLVLDRDSIFEIGKYQGRSQITALARLNGYPVGVLANDPRFLGGSFNYDVAEKFQRFIDMCDTFHLPIVNFPDQPGFTIGSQSELQGTIRKGVRASFAMIQATIPMAVIYIRKCFGVAGGAQKSGLRLSWRYAWPSAVWGNIPVEGGVYAAHRREIEAADNPREYLEKLQDTYRAVASPFRTAEAFGIEDIIDPVETRPLLCEWVEMAYQIEKDNLGPKKRGMRC</sequence>